<dbReference type="PANTHER" id="PTHR12049:SF7">
    <property type="entry name" value="PROTEIN ARGININE METHYLTRANSFERASE NDUFAF7, MITOCHONDRIAL"/>
    <property type="match status" value="1"/>
</dbReference>
<organism evidence="3 4">
    <name type="scientific">Rhodobacter maris</name>
    <dbReference type="NCBI Taxonomy" id="446682"/>
    <lineage>
        <taxon>Bacteria</taxon>
        <taxon>Pseudomonadati</taxon>
        <taxon>Pseudomonadota</taxon>
        <taxon>Alphaproteobacteria</taxon>
        <taxon>Rhodobacterales</taxon>
        <taxon>Rhodobacter group</taxon>
        <taxon>Rhodobacter</taxon>
    </lineage>
</organism>
<reference evidence="4" key="1">
    <citation type="submission" date="2017-08" db="EMBL/GenBank/DDBJ databases">
        <authorList>
            <person name="Varghese N."/>
            <person name="Submissions S."/>
        </authorList>
    </citation>
    <scope>NUCLEOTIDE SEQUENCE [LARGE SCALE GENOMIC DNA]</scope>
    <source>
        <strain evidence="4">JA276</strain>
    </source>
</reference>
<sequence length="365" mass="38901">MTRLAEIFLRRIAAEGPIPLDAYMAECLLHPEHGYYATRDPFGRGGDFITAPEISQMFGEMLGLCLAQVWLDQGRPAPFTLAECGPGRGTLMADVLRAIRAVPGMAAAAEVHLVEASPKLRALQRDRLAPRAVTWHENIASLPEAPLFLLANEFFDALPIRQFVRVEAGWAERQVGLSADRLIPGLAPPTRLAALEPRLADTRPGDVVEICPAGPPIMDEIAGRIVRHGGVALIVDYGHWTSLGDTFQAVRDHAPCDPFAMPGEADLTAHVAFAPLAAAARAAGAAVSAMTAQGVVLERLGITPRAEALARALSGAALEAHVAAHRRLTHPEEMGQVFQSLAIYPATAPLPPGFDLAHPSSPLQA</sequence>
<dbReference type="Pfam" id="PF02636">
    <property type="entry name" value="Methyltransf_28"/>
    <property type="match status" value="1"/>
</dbReference>
<gene>
    <name evidence="3" type="ORF">SAMN05877831_104113</name>
</gene>
<keyword evidence="2 3" id="KW-0808">Transferase</keyword>
<protein>
    <submittedName>
        <fullName evidence="3">SAM-dependent MidA family methyltransferase</fullName>
    </submittedName>
</protein>
<dbReference type="EMBL" id="OBMT01000004">
    <property type="protein sequence ID" value="SOC05125.1"/>
    <property type="molecule type" value="Genomic_DNA"/>
</dbReference>
<dbReference type="InterPro" id="IPR038375">
    <property type="entry name" value="NDUFAF7_sf"/>
</dbReference>
<accession>A0A285SCN1</accession>
<dbReference type="GO" id="GO:0035243">
    <property type="term" value="F:protein-arginine omega-N symmetric methyltransferase activity"/>
    <property type="evidence" value="ECO:0007669"/>
    <property type="project" value="TreeGrafter"/>
</dbReference>
<evidence type="ECO:0000256" key="1">
    <source>
        <dbReference type="ARBA" id="ARBA00022603"/>
    </source>
</evidence>
<dbReference type="GO" id="GO:0032259">
    <property type="term" value="P:methylation"/>
    <property type="evidence" value="ECO:0007669"/>
    <property type="project" value="UniProtKB-KW"/>
</dbReference>
<dbReference type="Gene3D" id="3.40.50.12710">
    <property type="match status" value="1"/>
</dbReference>
<evidence type="ECO:0000256" key="2">
    <source>
        <dbReference type="ARBA" id="ARBA00022679"/>
    </source>
</evidence>
<proteinExistence type="predicted"/>
<dbReference type="RefSeq" id="WP_097069684.1">
    <property type="nucleotide sequence ID" value="NZ_OBMT01000004.1"/>
</dbReference>
<keyword evidence="4" id="KW-1185">Reference proteome</keyword>
<dbReference type="Proteomes" id="UP000219111">
    <property type="component" value="Unassembled WGS sequence"/>
</dbReference>
<dbReference type="AlphaFoldDB" id="A0A285SCN1"/>
<dbReference type="InterPro" id="IPR029063">
    <property type="entry name" value="SAM-dependent_MTases_sf"/>
</dbReference>
<evidence type="ECO:0000313" key="4">
    <source>
        <dbReference type="Proteomes" id="UP000219111"/>
    </source>
</evidence>
<dbReference type="SUPFAM" id="SSF53335">
    <property type="entry name" value="S-adenosyl-L-methionine-dependent methyltransferases"/>
    <property type="match status" value="1"/>
</dbReference>
<keyword evidence="1 3" id="KW-0489">Methyltransferase</keyword>
<evidence type="ECO:0000313" key="3">
    <source>
        <dbReference type="EMBL" id="SOC05125.1"/>
    </source>
</evidence>
<dbReference type="PANTHER" id="PTHR12049">
    <property type="entry name" value="PROTEIN ARGININE METHYLTRANSFERASE NDUFAF7, MITOCHONDRIAL"/>
    <property type="match status" value="1"/>
</dbReference>
<name>A0A285SCN1_9RHOB</name>
<dbReference type="OrthoDB" id="9794208at2"/>
<dbReference type="InterPro" id="IPR003788">
    <property type="entry name" value="NDUFAF7"/>
</dbReference>